<keyword evidence="3" id="KW-1185">Reference proteome</keyword>
<evidence type="ECO:0000313" key="3">
    <source>
        <dbReference type="Proteomes" id="UP001152872"/>
    </source>
</evidence>
<dbReference type="AlphaFoldDB" id="A0A9X4MAF8"/>
<dbReference type="InterPro" id="IPR057685">
    <property type="entry name" value="DUF7925"/>
</dbReference>
<dbReference type="Proteomes" id="UP001152872">
    <property type="component" value="Unassembled WGS sequence"/>
</dbReference>
<proteinExistence type="predicted"/>
<dbReference type="Pfam" id="PF25546">
    <property type="entry name" value="DUF7925"/>
    <property type="match status" value="1"/>
</dbReference>
<sequence>MPKYSKQINPLASYYRLIAATLTIGGISLLTPLTTLAQSVPQTAAGTAIQNTATGTYEDPNNPGSPINTTSNTVTVTVAEVAGITVTGSGFTNQTTPGGPVQPGNVLVFTYTVTNVGNDFTRFQIPNVSTTTGPATVSGVLPVDKTGATPASGQLQYSTDGGATWTNVPVAGLTTAGIAPNGTVLVRVPVTVQAGANAGDVITDRLGQTPGDAQNQPRIADGGDIYTVAPTPDPNGPSVNGVREASATQTTTVNSTAKTRALATILKTQTAYSNAGTPATLTDDLLTYGLSLRVESNDVTSTGISPAGLAGTSISLDGSTVTRILVSDAIPAKTVLNVAPTPPAGWIVVYTTTPVTTNADAATWTTTAPTLSSVTRVGFVNNPALITSVATGATVTGFNIQVKTTGATASPTTIYNIAQVAGTTVGDPTTKIYDDSGDQNPDNFNPGTSTFPTTPDGGFYSGTPTPTNIDTGNNNTGTNNPLGNVNATTITTPVASSVLNGPSAAPAAVGPTSNNDDFTNQSALIPPNTAPGTTIDPAPVSFTNTVQNSGTTAGNISLIPTKPATTTDLPNGTVVTVSYQGISASYTYNSTTGIFTFTSGVGTVGGNPIGATNPVQIPAAAVPANGAGSANYGVSVDLPSGTPLSTDGSAQGAGITTVQRGFPVPITAFVDANGSGSPTAQVQNITIDRVYTGFLQLVKQSRVLQGTGPAVSGTDGTFSTTAKKPAPGNIIEYQIVYTNISDLAAGTGNVVLNAGKVVITEDGVTAPNNWAKDNDANGQIDTSNIVGSAKDSGASTISFFSGTAGTTSSGDQTGTTATTDVTKYIDSVTGTVAPGISRTFNFQRKVN</sequence>
<evidence type="ECO:0000313" key="2">
    <source>
        <dbReference type="EMBL" id="MDG3494126.1"/>
    </source>
</evidence>
<reference evidence="2" key="1">
    <citation type="submission" date="2019-05" db="EMBL/GenBank/DDBJ databases">
        <title>Whole genome sequencing of Pseudanabaena catenata USMAC16.</title>
        <authorList>
            <person name="Khan Z."/>
            <person name="Omar W.M."/>
            <person name="Convey P."/>
            <person name="Merican F."/>
            <person name="Najimudin N."/>
        </authorList>
    </citation>
    <scope>NUCLEOTIDE SEQUENCE</scope>
    <source>
        <strain evidence="2">USMAC16</strain>
    </source>
</reference>
<feature type="domain" description="DUF7925" evidence="1">
    <location>
        <begin position="262"/>
        <end position="444"/>
    </location>
</feature>
<name>A0A9X4MAF8_9CYAN</name>
<dbReference type="EMBL" id="VBTY01000033">
    <property type="protein sequence ID" value="MDG3494126.1"/>
    <property type="molecule type" value="Genomic_DNA"/>
</dbReference>
<evidence type="ECO:0000259" key="1">
    <source>
        <dbReference type="Pfam" id="PF25546"/>
    </source>
</evidence>
<dbReference type="RefSeq" id="WP_009626189.1">
    <property type="nucleotide sequence ID" value="NZ_VBTY01000033.1"/>
</dbReference>
<gene>
    <name evidence="2" type="ORF">FEV09_06095</name>
</gene>
<accession>A0A9X4MAF8</accession>
<comment type="caution">
    <text evidence="2">The sequence shown here is derived from an EMBL/GenBank/DDBJ whole genome shotgun (WGS) entry which is preliminary data.</text>
</comment>
<protein>
    <recommendedName>
        <fullName evidence="1">DUF7925 domain-containing protein</fullName>
    </recommendedName>
</protein>
<organism evidence="2 3">
    <name type="scientific">Pseudanabaena catenata USMAC16</name>
    <dbReference type="NCBI Taxonomy" id="1855837"/>
    <lineage>
        <taxon>Bacteria</taxon>
        <taxon>Bacillati</taxon>
        <taxon>Cyanobacteriota</taxon>
        <taxon>Cyanophyceae</taxon>
        <taxon>Pseudanabaenales</taxon>
        <taxon>Pseudanabaenaceae</taxon>
        <taxon>Pseudanabaena</taxon>
    </lineage>
</organism>